<dbReference type="AlphaFoldDB" id="A0A8H3ET32"/>
<keyword evidence="3" id="KW-0503">Monooxygenase</keyword>
<reference evidence="5" key="1">
    <citation type="submission" date="2021-03" db="EMBL/GenBank/DDBJ databases">
        <authorList>
            <person name="Tagirdzhanova G."/>
        </authorList>
    </citation>
    <scope>NUCLEOTIDE SEQUENCE</scope>
</reference>
<dbReference type="Gene3D" id="3.50.50.60">
    <property type="entry name" value="FAD/NAD(P)-binding domain"/>
    <property type="match status" value="1"/>
</dbReference>
<dbReference type="PANTHER" id="PTHR13789:SF309">
    <property type="entry name" value="PUTATIVE (AFU_ORTHOLOGUE AFUA_6G14510)-RELATED"/>
    <property type="match status" value="1"/>
</dbReference>
<keyword evidence="2" id="KW-0560">Oxidoreductase</keyword>
<comment type="similarity">
    <text evidence="1">Belongs to the paxM FAD-dependent monooxygenase family.</text>
</comment>
<evidence type="ECO:0000256" key="4">
    <source>
        <dbReference type="SAM" id="MobiDB-lite"/>
    </source>
</evidence>
<feature type="compositionally biased region" description="Basic and acidic residues" evidence="4">
    <location>
        <begin position="58"/>
        <end position="71"/>
    </location>
</feature>
<accession>A0A8H3ET32</accession>
<dbReference type="PANTHER" id="PTHR13789">
    <property type="entry name" value="MONOOXYGENASE"/>
    <property type="match status" value="1"/>
</dbReference>
<dbReference type="InterPro" id="IPR050493">
    <property type="entry name" value="FAD-dep_Monooxygenase_BioMet"/>
</dbReference>
<evidence type="ECO:0000256" key="2">
    <source>
        <dbReference type="ARBA" id="ARBA00023002"/>
    </source>
</evidence>
<sequence length="121" mass="14004">MALESACTLSTLLGHTFNVTELPDILALYQSLRVPRARRTRRRSEQMHDMCQLVEGSAQRERDKVLQDNKPRQGFPNPWADPEFQEWMWAFDARATAESAWEDFSFKKMKIQALKESGNGT</sequence>
<dbReference type="GO" id="GO:0004497">
    <property type="term" value="F:monooxygenase activity"/>
    <property type="evidence" value="ECO:0007669"/>
    <property type="project" value="UniProtKB-KW"/>
</dbReference>
<dbReference type="EMBL" id="CAJPDR010000059">
    <property type="protein sequence ID" value="CAF9912956.1"/>
    <property type="molecule type" value="Genomic_DNA"/>
</dbReference>
<evidence type="ECO:0000313" key="5">
    <source>
        <dbReference type="EMBL" id="CAF9912956.1"/>
    </source>
</evidence>
<name>A0A8H3ET32_9LECA</name>
<gene>
    <name evidence="5" type="ORF">ALECFALPRED_008444</name>
</gene>
<evidence type="ECO:0000256" key="3">
    <source>
        <dbReference type="ARBA" id="ARBA00023033"/>
    </source>
</evidence>
<organism evidence="5 6">
    <name type="scientific">Alectoria fallacina</name>
    <dbReference type="NCBI Taxonomy" id="1903189"/>
    <lineage>
        <taxon>Eukaryota</taxon>
        <taxon>Fungi</taxon>
        <taxon>Dikarya</taxon>
        <taxon>Ascomycota</taxon>
        <taxon>Pezizomycotina</taxon>
        <taxon>Lecanoromycetes</taxon>
        <taxon>OSLEUM clade</taxon>
        <taxon>Lecanoromycetidae</taxon>
        <taxon>Lecanorales</taxon>
        <taxon>Lecanorineae</taxon>
        <taxon>Parmeliaceae</taxon>
        <taxon>Alectoria</taxon>
    </lineage>
</organism>
<feature type="region of interest" description="Disordered" evidence="4">
    <location>
        <begin position="57"/>
        <end position="78"/>
    </location>
</feature>
<comment type="caution">
    <text evidence="5">The sequence shown here is derived from an EMBL/GenBank/DDBJ whole genome shotgun (WGS) entry which is preliminary data.</text>
</comment>
<evidence type="ECO:0000256" key="1">
    <source>
        <dbReference type="ARBA" id="ARBA00007992"/>
    </source>
</evidence>
<protein>
    <submittedName>
        <fullName evidence="5">Uncharacterized protein</fullName>
    </submittedName>
</protein>
<keyword evidence="6" id="KW-1185">Reference proteome</keyword>
<dbReference type="Proteomes" id="UP000664203">
    <property type="component" value="Unassembled WGS sequence"/>
</dbReference>
<evidence type="ECO:0000313" key="6">
    <source>
        <dbReference type="Proteomes" id="UP000664203"/>
    </source>
</evidence>
<dbReference type="OrthoDB" id="420606at2759"/>
<dbReference type="InterPro" id="IPR036188">
    <property type="entry name" value="FAD/NAD-bd_sf"/>
</dbReference>
<proteinExistence type="inferred from homology"/>